<proteinExistence type="predicted"/>
<feature type="domain" description="DUF6867" evidence="2">
    <location>
        <begin position="9"/>
        <end position="113"/>
    </location>
</feature>
<dbReference type="Pfam" id="PF21741">
    <property type="entry name" value="DUF6867"/>
    <property type="match status" value="1"/>
</dbReference>
<organism evidence="3 4">
    <name type="scientific">Sneathiella litorea</name>
    <dbReference type="NCBI Taxonomy" id="2606216"/>
    <lineage>
        <taxon>Bacteria</taxon>
        <taxon>Pseudomonadati</taxon>
        <taxon>Pseudomonadota</taxon>
        <taxon>Alphaproteobacteria</taxon>
        <taxon>Sneathiellales</taxon>
        <taxon>Sneathiellaceae</taxon>
        <taxon>Sneathiella</taxon>
    </lineage>
</organism>
<evidence type="ECO:0000313" key="3">
    <source>
        <dbReference type="EMBL" id="MZR29403.1"/>
    </source>
</evidence>
<evidence type="ECO:0000259" key="2">
    <source>
        <dbReference type="Pfam" id="PF21741"/>
    </source>
</evidence>
<comment type="caution">
    <text evidence="3">The sequence shown here is derived from an EMBL/GenBank/DDBJ whole genome shotgun (WGS) entry which is preliminary data.</text>
</comment>
<feature type="transmembrane region" description="Helical" evidence="1">
    <location>
        <begin position="67"/>
        <end position="86"/>
    </location>
</feature>
<protein>
    <recommendedName>
        <fullName evidence="2">DUF6867 domain-containing protein</fullName>
    </recommendedName>
</protein>
<feature type="transmembrane region" description="Helical" evidence="1">
    <location>
        <begin position="12"/>
        <end position="29"/>
    </location>
</feature>
<reference evidence="3 4" key="1">
    <citation type="submission" date="2019-12" db="EMBL/GenBank/DDBJ databases">
        <title>Snethiella sp. nov. sp. isolated from sea sand.</title>
        <authorList>
            <person name="Kim J."/>
            <person name="Jeong S.E."/>
            <person name="Jung H.S."/>
            <person name="Jeon C.O."/>
        </authorList>
    </citation>
    <scope>NUCLEOTIDE SEQUENCE [LARGE SCALE GENOMIC DNA]</scope>
    <source>
        <strain evidence="3 4">DP05</strain>
    </source>
</reference>
<feature type="transmembrane region" description="Helical" evidence="1">
    <location>
        <begin position="41"/>
        <end position="61"/>
    </location>
</feature>
<keyword evidence="1" id="KW-0472">Membrane</keyword>
<keyword evidence="4" id="KW-1185">Reference proteome</keyword>
<evidence type="ECO:0000256" key="1">
    <source>
        <dbReference type="SAM" id="Phobius"/>
    </source>
</evidence>
<dbReference type="Proteomes" id="UP000476030">
    <property type="component" value="Unassembled WGS sequence"/>
</dbReference>
<gene>
    <name evidence="3" type="ORF">GQE98_02025</name>
</gene>
<evidence type="ECO:0000313" key="4">
    <source>
        <dbReference type="Proteomes" id="UP000476030"/>
    </source>
</evidence>
<dbReference type="AlphaFoldDB" id="A0A6L8W4G2"/>
<sequence length="118" mass="13478">MMGILWENSFTTFLFVTVIIGGGAGYLAGRSLATNWRPIPQLILFMLLLGLAVRFFHFALFEGTLLSIHYYVVDALVLIGISLLGYRLRRVRQMVTQYRWLYGRAGLFSWREKKNAGG</sequence>
<name>A0A6L8W4G2_9PROT</name>
<accession>A0A6L8W4G2</accession>
<keyword evidence="1" id="KW-1133">Transmembrane helix</keyword>
<dbReference type="InterPro" id="IPR049201">
    <property type="entry name" value="DUF6867"/>
</dbReference>
<dbReference type="EMBL" id="WTUW01000001">
    <property type="protein sequence ID" value="MZR29403.1"/>
    <property type="molecule type" value="Genomic_DNA"/>
</dbReference>
<keyword evidence="1" id="KW-0812">Transmembrane</keyword>